<accession>A0AAV5VCW8</accession>
<dbReference type="Proteomes" id="UP001432322">
    <property type="component" value="Unassembled WGS sequence"/>
</dbReference>
<sequence>FLEWWNELLTTPPTSLSERSLASSRQRERQRPLKGSADGCRNRGNRCWLDTGHLLLHSLYLLCKEDEPVTD</sequence>
<name>A0AAV5VCW8_9BILA</name>
<reference evidence="2" key="1">
    <citation type="submission" date="2023-10" db="EMBL/GenBank/DDBJ databases">
        <title>Genome assembly of Pristionchus species.</title>
        <authorList>
            <person name="Yoshida K."/>
            <person name="Sommer R.J."/>
        </authorList>
    </citation>
    <scope>NUCLEOTIDE SEQUENCE</scope>
    <source>
        <strain evidence="2">RS5133</strain>
    </source>
</reference>
<evidence type="ECO:0000256" key="1">
    <source>
        <dbReference type="SAM" id="MobiDB-lite"/>
    </source>
</evidence>
<evidence type="ECO:0000313" key="3">
    <source>
        <dbReference type="Proteomes" id="UP001432322"/>
    </source>
</evidence>
<proteinExistence type="predicted"/>
<keyword evidence="3" id="KW-1185">Reference proteome</keyword>
<evidence type="ECO:0000313" key="2">
    <source>
        <dbReference type="EMBL" id="GMT17284.1"/>
    </source>
</evidence>
<gene>
    <name evidence="2" type="ORF">PFISCL1PPCAC_8581</name>
</gene>
<feature type="region of interest" description="Disordered" evidence="1">
    <location>
        <begin position="14"/>
        <end position="38"/>
    </location>
</feature>
<feature type="compositionally biased region" description="Polar residues" evidence="1">
    <location>
        <begin position="14"/>
        <end position="24"/>
    </location>
</feature>
<comment type="caution">
    <text evidence="2">The sequence shown here is derived from an EMBL/GenBank/DDBJ whole genome shotgun (WGS) entry which is preliminary data.</text>
</comment>
<organism evidence="2 3">
    <name type="scientific">Pristionchus fissidentatus</name>
    <dbReference type="NCBI Taxonomy" id="1538716"/>
    <lineage>
        <taxon>Eukaryota</taxon>
        <taxon>Metazoa</taxon>
        <taxon>Ecdysozoa</taxon>
        <taxon>Nematoda</taxon>
        <taxon>Chromadorea</taxon>
        <taxon>Rhabditida</taxon>
        <taxon>Rhabditina</taxon>
        <taxon>Diplogasteromorpha</taxon>
        <taxon>Diplogasteroidea</taxon>
        <taxon>Neodiplogasteridae</taxon>
        <taxon>Pristionchus</taxon>
    </lineage>
</organism>
<protein>
    <submittedName>
        <fullName evidence="2">Uncharacterized protein</fullName>
    </submittedName>
</protein>
<dbReference type="EMBL" id="BTSY01000003">
    <property type="protein sequence ID" value="GMT17284.1"/>
    <property type="molecule type" value="Genomic_DNA"/>
</dbReference>
<dbReference type="AlphaFoldDB" id="A0AAV5VCW8"/>
<feature type="non-terminal residue" evidence="2">
    <location>
        <position position="1"/>
    </location>
</feature>